<proteinExistence type="predicted"/>
<evidence type="ECO:0000313" key="1">
    <source>
        <dbReference type="EMBL" id="CAD7194586.1"/>
    </source>
</evidence>
<organism evidence="1">
    <name type="scientific">Timema douglasi</name>
    <name type="common">Walking stick</name>
    <dbReference type="NCBI Taxonomy" id="61478"/>
    <lineage>
        <taxon>Eukaryota</taxon>
        <taxon>Metazoa</taxon>
        <taxon>Ecdysozoa</taxon>
        <taxon>Arthropoda</taxon>
        <taxon>Hexapoda</taxon>
        <taxon>Insecta</taxon>
        <taxon>Pterygota</taxon>
        <taxon>Neoptera</taxon>
        <taxon>Polyneoptera</taxon>
        <taxon>Phasmatodea</taxon>
        <taxon>Timematodea</taxon>
        <taxon>Timematoidea</taxon>
        <taxon>Timematidae</taxon>
        <taxon>Timema</taxon>
    </lineage>
</organism>
<accession>A0A7R8VA74</accession>
<dbReference type="EMBL" id="OA564524">
    <property type="protein sequence ID" value="CAD7194586.1"/>
    <property type="molecule type" value="Genomic_DNA"/>
</dbReference>
<dbReference type="AlphaFoldDB" id="A0A7R8VA74"/>
<protein>
    <submittedName>
        <fullName evidence="1">Uncharacterized protein</fullName>
    </submittedName>
</protein>
<reference evidence="1" key="1">
    <citation type="submission" date="2020-11" db="EMBL/GenBank/DDBJ databases">
        <authorList>
            <person name="Tran Van P."/>
        </authorList>
    </citation>
    <scope>NUCLEOTIDE SEQUENCE</scope>
</reference>
<sequence length="230" mass="25720">MSMINEFMPLTGAQFPYGYGQQMGYWYPQSYPATAATAAAAQMQGQFLQGMQGYTYGQFGYQQGYMGDPRIRGVPAQGAARYRLLEPTLKLALPSRMGMQLPAAWQGIPGQPQIPAAAQQMAAAAQGAAIQQPGGMMAYPMQQFQFAFNKLSDMHMLSYYRRCAPNIPSALYNDRNEVVTLFVNRFFSNYERDERNIGTGNGRHVLRHRIPFARTLFGEGTGVTELRRLE</sequence>
<name>A0A7R8VA74_TIMDO</name>
<gene>
    <name evidence="1" type="ORF">TDIB3V08_LOCUS1003</name>
</gene>